<dbReference type="InterPro" id="IPR027417">
    <property type="entry name" value="P-loop_NTPase"/>
</dbReference>
<dbReference type="PROSITE" id="PS00662">
    <property type="entry name" value="T2SP_E"/>
    <property type="match status" value="1"/>
</dbReference>
<accession>A0A0N1EGX3</accession>
<dbReference type="STRING" id="187330.AMS58_18525"/>
<keyword evidence="3" id="KW-0067">ATP-binding</keyword>
<dbReference type="InterPro" id="IPR007831">
    <property type="entry name" value="T2SS_GspE_N"/>
</dbReference>
<dbReference type="OrthoDB" id="9776961at2"/>
<dbReference type="PANTHER" id="PTHR30258:SF2">
    <property type="entry name" value="COMG OPERON PROTEIN 1"/>
    <property type="match status" value="1"/>
</dbReference>
<dbReference type="SUPFAM" id="SSF52540">
    <property type="entry name" value="P-loop containing nucleoside triphosphate hydrolases"/>
    <property type="match status" value="1"/>
</dbReference>
<sequence length="693" mass="77154">MVRTSTHWLLDALLSSKPELVLPDNYNLSMDAREAWHQLQTTLRLPASAICNALSLTYSTDSINIQEFKPPRDNPFSEKVCRDMGILPFDLSVNKPVIATYDPRRLPEYYDQIRFILMGDFKLAILSPEEFDIGLTRLFSTINHDYRAIDLTVALVDEGEIPQLAKAILRSAIDKRASDIHIHPMVGGAAIRFRVDGVLERIASFPKQQHEGLSRYFTMNAGLELNPLTAQDGRMRLIYGQREIDVRLSLLPVFDGMRIVCRLLEQGKQFSLVNSGFSPSDYHALKRLVSYGSGIVLLTGPTGSGKTSTLYGLLSELNSVDVNIMTLENPVEYVLPGISQVQVNDAQGLSFGDTLRSILRQDPDIVLVGEIRDAETAKIASQAALTGHLVLSTLHTNDAMATVPRLLDLGINPSVLADVLVGVVSQRLVRKLCSSCKVKVTKPLLPEELEYERITGEQPGCRAIGCDKCHYTGYMGRLPITEVMEVSPEMRTLMLSGCNNVNDLTEANNSFQTQMAVSAGQWIVSGETTVQEVGRELGLHFWRELAVVNNKVPNMLLDNFSRSNSLSEDRLKVLLISDNKELQSMLAESFQYGIVFVNNEHKASEILKKDTSVIAILIDAALMQSTPEKWLGKLREQLAWSGTPVLFLIPQNQNETKILLNKFHAHAMEYDENMTSPTEIVNKLQSILTKGTL</sequence>
<evidence type="ECO:0000313" key="5">
    <source>
        <dbReference type="EMBL" id="KPH58253.1"/>
    </source>
</evidence>
<dbReference type="RefSeq" id="WP_054206494.1">
    <property type="nucleotide sequence ID" value="NZ_LHPH01000026.1"/>
</dbReference>
<dbReference type="GO" id="GO:0005886">
    <property type="term" value="C:plasma membrane"/>
    <property type="evidence" value="ECO:0007669"/>
    <property type="project" value="TreeGrafter"/>
</dbReference>
<name>A0A0N1EGX3_9GAMM</name>
<evidence type="ECO:0000259" key="4">
    <source>
        <dbReference type="PROSITE" id="PS00662"/>
    </source>
</evidence>
<dbReference type="Proteomes" id="UP000037848">
    <property type="component" value="Unassembled WGS sequence"/>
</dbReference>
<keyword evidence="2" id="KW-0547">Nucleotide-binding</keyword>
<dbReference type="EMBL" id="LHPH01000026">
    <property type="protein sequence ID" value="KPH58253.1"/>
    <property type="molecule type" value="Genomic_DNA"/>
</dbReference>
<dbReference type="Pfam" id="PF05157">
    <property type="entry name" value="MshEN"/>
    <property type="match status" value="1"/>
</dbReference>
<dbReference type="PATRIC" id="fig|187330.3.peg.2226"/>
<evidence type="ECO:0000256" key="1">
    <source>
        <dbReference type="ARBA" id="ARBA00006611"/>
    </source>
</evidence>
<dbReference type="PANTHER" id="PTHR30258">
    <property type="entry name" value="TYPE II SECRETION SYSTEM PROTEIN GSPE-RELATED"/>
    <property type="match status" value="1"/>
</dbReference>
<feature type="domain" description="Bacterial type II secretion system protein E" evidence="4">
    <location>
        <begin position="359"/>
        <end position="373"/>
    </location>
</feature>
<dbReference type="SMART" id="SM00382">
    <property type="entry name" value="AAA"/>
    <property type="match status" value="1"/>
</dbReference>
<dbReference type="Gene3D" id="3.40.50.300">
    <property type="entry name" value="P-loop containing nucleotide triphosphate hydrolases"/>
    <property type="match status" value="1"/>
</dbReference>
<dbReference type="GO" id="GO:0016887">
    <property type="term" value="F:ATP hydrolysis activity"/>
    <property type="evidence" value="ECO:0007669"/>
    <property type="project" value="TreeGrafter"/>
</dbReference>
<evidence type="ECO:0000256" key="2">
    <source>
        <dbReference type="ARBA" id="ARBA00022741"/>
    </source>
</evidence>
<reference evidence="5 6" key="1">
    <citation type="submission" date="2015-08" db="EMBL/GenBank/DDBJ databases">
        <title>Draft Genome Sequence of Pseudoalteromonas porphyrae UCD-SED14.</title>
        <authorList>
            <person name="Coil D.A."/>
            <person name="Jospin G."/>
            <person name="Lee R.D."/>
            <person name="Eisen J.A."/>
        </authorList>
    </citation>
    <scope>NUCLEOTIDE SEQUENCE [LARGE SCALE GENOMIC DNA]</scope>
    <source>
        <strain evidence="5 6">UCD-SED14</strain>
    </source>
</reference>
<dbReference type="AlphaFoldDB" id="A0A0N1EGX3"/>
<proteinExistence type="inferred from homology"/>
<dbReference type="InterPro" id="IPR001482">
    <property type="entry name" value="T2SS/T4SS_dom"/>
</dbReference>
<dbReference type="CDD" id="cd01129">
    <property type="entry name" value="PulE-GspE-like"/>
    <property type="match status" value="1"/>
</dbReference>
<dbReference type="GO" id="GO:0005524">
    <property type="term" value="F:ATP binding"/>
    <property type="evidence" value="ECO:0007669"/>
    <property type="project" value="UniProtKB-KW"/>
</dbReference>
<evidence type="ECO:0000313" key="6">
    <source>
        <dbReference type="Proteomes" id="UP000037848"/>
    </source>
</evidence>
<comment type="caution">
    <text evidence="5">The sequence shown here is derived from an EMBL/GenBank/DDBJ whole genome shotgun (WGS) entry which is preliminary data.</text>
</comment>
<dbReference type="InterPro" id="IPR003593">
    <property type="entry name" value="AAA+_ATPase"/>
</dbReference>
<comment type="similarity">
    <text evidence="1">Belongs to the GSP E family.</text>
</comment>
<gene>
    <name evidence="5" type="ORF">ADS77_17890</name>
</gene>
<protein>
    <submittedName>
        <fullName evidence="5">Secretion system protein E</fullName>
    </submittedName>
</protein>
<keyword evidence="6" id="KW-1185">Reference proteome</keyword>
<evidence type="ECO:0000256" key="3">
    <source>
        <dbReference type="ARBA" id="ARBA00022840"/>
    </source>
</evidence>
<dbReference type="Gene3D" id="3.30.450.90">
    <property type="match status" value="1"/>
</dbReference>
<dbReference type="Pfam" id="PF00437">
    <property type="entry name" value="T2SSE"/>
    <property type="match status" value="1"/>
</dbReference>
<organism evidence="5 6">
    <name type="scientific">Pseudoalteromonas porphyrae</name>
    <dbReference type="NCBI Taxonomy" id="187330"/>
    <lineage>
        <taxon>Bacteria</taxon>
        <taxon>Pseudomonadati</taxon>
        <taxon>Pseudomonadota</taxon>
        <taxon>Gammaproteobacteria</taxon>
        <taxon>Alteromonadales</taxon>
        <taxon>Pseudoalteromonadaceae</taxon>
        <taxon>Pseudoalteromonas</taxon>
    </lineage>
</organism>